<dbReference type="InterPro" id="IPR020846">
    <property type="entry name" value="MFS_dom"/>
</dbReference>
<evidence type="ECO:0000256" key="3">
    <source>
        <dbReference type="ARBA" id="ARBA00022448"/>
    </source>
</evidence>
<keyword evidence="5 9" id="KW-1133">Transmembrane helix</keyword>
<dbReference type="InterPro" id="IPR050360">
    <property type="entry name" value="MFS_Sugar_Transporters"/>
</dbReference>
<reference evidence="12" key="1">
    <citation type="submission" date="2015-01" db="EMBL/GenBank/DDBJ databases">
        <title>The Genome Sequence of Cryptococcus gattii MMRL2647.</title>
        <authorList>
            <consortium name="The Broad Institute Genomics Platform"/>
            <person name="Cuomo C."/>
            <person name="Litvintseva A."/>
            <person name="Chen Y."/>
            <person name="Heitman J."/>
            <person name="Sun S."/>
            <person name="Springer D."/>
            <person name="Dromer F."/>
            <person name="Young S."/>
            <person name="Zeng Q."/>
            <person name="Gargeya S."/>
            <person name="Abouelleil A."/>
            <person name="Alvarado L."/>
            <person name="Chapman S.B."/>
            <person name="Gainer-Dewar J."/>
            <person name="Goldberg J."/>
            <person name="Griggs A."/>
            <person name="Gujja S."/>
            <person name="Hansen M."/>
            <person name="Howarth C."/>
            <person name="Imamovic A."/>
            <person name="Larimer J."/>
            <person name="Murphy C."/>
            <person name="Naylor J."/>
            <person name="Pearson M."/>
            <person name="Priest M."/>
            <person name="Roberts A."/>
            <person name="Saif S."/>
            <person name="Shea T."/>
            <person name="Sykes S."/>
            <person name="Wortman J."/>
            <person name="Nusbaum C."/>
            <person name="Birren B."/>
        </authorList>
    </citation>
    <scope>NUCLEOTIDE SEQUENCE [LARGE SCALE GENOMIC DNA]</scope>
    <source>
        <strain evidence="12">IND107</strain>
    </source>
</reference>
<dbReference type="InterPro" id="IPR005828">
    <property type="entry name" value="MFS_sugar_transport-like"/>
</dbReference>
<comment type="similarity">
    <text evidence="2 8">Belongs to the major facilitator superfamily. Sugar transporter (TC 2.A.1.1) family.</text>
</comment>
<evidence type="ECO:0000256" key="6">
    <source>
        <dbReference type="ARBA" id="ARBA00023136"/>
    </source>
</evidence>
<feature type="transmembrane region" description="Helical" evidence="9">
    <location>
        <begin position="361"/>
        <end position="381"/>
    </location>
</feature>
<feature type="transmembrane region" description="Helical" evidence="9">
    <location>
        <begin position="102"/>
        <end position="124"/>
    </location>
</feature>
<feature type="transmembrane region" description="Helical" evidence="9">
    <location>
        <begin position="484"/>
        <end position="505"/>
    </location>
</feature>
<feature type="transmembrane region" description="Helical" evidence="9">
    <location>
        <begin position="175"/>
        <end position="193"/>
    </location>
</feature>
<name>A0ABR3BYL4_9TREE</name>
<dbReference type="PANTHER" id="PTHR48022:SF51">
    <property type="entry name" value="ALPHA-GLUCOSIDE TRANSPORTER, PUTATIVE (AFU_ORTHOLOGUE AFUA_6G11920)-RELATED"/>
    <property type="match status" value="1"/>
</dbReference>
<evidence type="ECO:0000256" key="9">
    <source>
        <dbReference type="SAM" id="Phobius"/>
    </source>
</evidence>
<comment type="subcellular location">
    <subcellularLocation>
        <location evidence="1">Membrane</location>
        <topology evidence="1">Multi-pass membrane protein</topology>
    </subcellularLocation>
</comment>
<organism evidence="11 12">
    <name type="scientific">Cryptococcus tetragattii IND107</name>
    <dbReference type="NCBI Taxonomy" id="1296105"/>
    <lineage>
        <taxon>Eukaryota</taxon>
        <taxon>Fungi</taxon>
        <taxon>Dikarya</taxon>
        <taxon>Basidiomycota</taxon>
        <taxon>Agaricomycotina</taxon>
        <taxon>Tremellomycetes</taxon>
        <taxon>Tremellales</taxon>
        <taxon>Cryptococcaceae</taxon>
        <taxon>Cryptococcus</taxon>
        <taxon>Cryptococcus gattii species complex</taxon>
    </lineage>
</organism>
<gene>
    <name evidence="11" type="ORF">I308_100867</name>
</gene>
<dbReference type="SUPFAM" id="SSF103473">
    <property type="entry name" value="MFS general substrate transporter"/>
    <property type="match status" value="1"/>
</dbReference>
<dbReference type="Proteomes" id="UP000054399">
    <property type="component" value="Unassembled WGS sequence"/>
</dbReference>
<proteinExistence type="inferred from homology"/>
<evidence type="ECO:0000256" key="2">
    <source>
        <dbReference type="ARBA" id="ARBA00010992"/>
    </source>
</evidence>
<evidence type="ECO:0000313" key="12">
    <source>
        <dbReference type="Proteomes" id="UP000054399"/>
    </source>
</evidence>
<feature type="transmembrane region" description="Helical" evidence="9">
    <location>
        <begin position="237"/>
        <end position="261"/>
    </location>
</feature>
<feature type="transmembrane region" description="Helical" evidence="9">
    <location>
        <begin position="388"/>
        <end position="410"/>
    </location>
</feature>
<dbReference type="RefSeq" id="XP_066615716.1">
    <property type="nucleotide sequence ID" value="XM_066755430.1"/>
</dbReference>
<evidence type="ECO:0000256" key="7">
    <source>
        <dbReference type="ARBA" id="ARBA00049119"/>
    </source>
</evidence>
<feature type="transmembrane region" description="Helical" evidence="9">
    <location>
        <begin position="324"/>
        <end position="349"/>
    </location>
</feature>
<dbReference type="Pfam" id="PF00083">
    <property type="entry name" value="Sugar_tr"/>
    <property type="match status" value="1"/>
</dbReference>
<sequence length="543" mass="58640">MPSDVIDIPVTEEVTKAHGSDIEKVLEESGVIVQELDSDSSPVIGPAAGKWAAIKADRRAFAWSLYVLFMMTSYGFDGLLTGSVIGIPAFQKHFGYYDEASGSYIISALWQSLWTAITAVAMLIGSLACGQIGDRFGLRITLITAIIFTIAGVLFEQLSRTPGHFLGAKTIAGFGYGLQTSVAIMTLSSFAPASLRGPMGAGLNTFILFGGWLASGTVTGTGTVYPDSTKAYQIPFALQYVFIGIITAGVLFVPETASFYLKQDKEEEAKRALIKLHGPSRMDIVEQDLERAKISRELDDRFKHDGSTVGLLEPFRKPHLQRTLICCAALGFGQLVGASFVTTYLTYFFQVAGAPDNTSLALGQMCFTLMVFGNLVSWYAIDKLGRRVCLVGGLAIMTTLLIIIGITWAVRSSASLWIMVALMSLWAFFFQGSIGACGYSIVSETPSARMRPATVALASATNQVTSWIMGFATPYMVNPDEANMGGYVGFVFAGLCAIACIWAFLCVPETAGRTSAEIDKMWADGVPVRRWKEYTARVGQDIA</sequence>
<feature type="transmembrane region" description="Helical" evidence="9">
    <location>
        <begin position="205"/>
        <end position="225"/>
    </location>
</feature>
<protein>
    <recommendedName>
        <fullName evidence="10">Major facilitator superfamily (MFS) profile domain-containing protein</fullName>
    </recommendedName>
</protein>
<evidence type="ECO:0000256" key="1">
    <source>
        <dbReference type="ARBA" id="ARBA00004141"/>
    </source>
</evidence>
<keyword evidence="4 9" id="KW-0812">Transmembrane</keyword>
<feature type="transmembrane region" description="Helical" evidence="9">
    <location>
        <begin position="65"/>
        <end position="90"/>
    </location>
</feature>
<evidence type="ECO:0000256" key="8">
    <source>
        <dbReference type="RuleBase" id="RU003346"/>
    </source>
</evidence>
<dbReference type="Gene3D" id="1.20.1250.20">
    <property type="entry name" value="MFS general substrate transporter like domains"/>
    <property type="match status" value="1"/>
</dbReference>
<evidence type="ECO:0000259" key="10">
    <source>
        <dbReference type="PROSITE" id="PS50850"/>
    </source>
</evidence>
<dbReference type="GeneID" id="91987725"/>
<dbReference type="InterPro" id="IPR036259">
    <property type="entry name" value="MFS_trans_sf"/>
</dbReference>
<evidence type="ECO:0000313" key="11">
    <source>
        <dbReference type="EMBL" id="KAL0253495.1"/>
    </source>
</evidence>
<dbReference type="PANTHER" id="PTHR48022">
    <property type="entry name" value="PLASTIDIC GLUCOSE TRANSPORTER 4"/>
    <property type="match status" value="1"/>
</dbReference>
<dbReference type="PROSITE" id="PS50850">
    <property type="entry name" value="MFS"/>
    <property type="match status" value="1"/>
</dbReference>
<keyword evidence="3 8" id="KW-0813">Transport</keyword>
<feature type="transmembrane region" description="Helical" evidence="9">
    <location>
        <begin position="416"/>
        <end position="442"/>
    </location>
</feature>
<feature type="transmembrane region" description="Helical" evidence="9">
    <location>
        <begin position="454"/>
        <end position="472"/>
    </location>
</feature>
<evidence type="ECO:0000256" key="5">
    <source>
        <dbReference type="ARBA" id="ARBA00022989"/>
    </source>
</evidence>
<comment type="catalytic activity">
    <reaction evidence="7">
        <text>myo-inositol(out) + H(+)(out) = myo-inositol(in) + H(+)(in)</text>
        <dbReference type="Rhea" id="RHEA:60364"/>
        <dbReference type="ChEBI" id="CHEBI:15378"/>
        <dbReference type="ChEBI" id="CHEBI:17268"/>
    </reaction>
</comment>
<reference evidence="11 12" key="2">
    <citation type="submission" date="2024-01" db="EMBL/GenBank/DDBJ databases">
        <title>Comparative genomics of Cryptococcus and Kwoniella reveals pathogenesis evolution and contrasting modes of karyotype evolution via chromosome fusion or intercentromeric recombination.</title>
        <authorList>
            <person name="Coelho M.A."/>
            <person name="David-Palma M."/>
            <person name="Shea T."/>
            <person name="Bowers K."/>
            <person name="Mcginley-Smith S."/>
            <person name="Mohammad A.W."/>
            <person name="Gnirke A."/>
            <person name="Yurkov A.M."/>
            <person name="Nowrousian M."/>
            <person name="Sun S."/>
            <person name="Cuomo C.A."/>
            <person name="Heitman J."/>
        </authorList>
    </citation>
    <scope>NUCLEOTIDE SEQUENCE [LARGE SCALE GENOMIC DNA]</scope>
    <source>
        <strain evidence="11 12">IND107</strain>
    </source>
</reference>
<accession>A0ABR3BYL4</accession>
<evidence type="ECO:0000256" key="4">
    <source>
        <dbReference type="ARBA" id="ARBA00022692"/>
    </source>
</evidence>
<comment type="caution">
    <text evidence="11">The sequence shown here is derived from an EMBL/GenBank/DDBJ whole genome shotgun (WGS) entry which is preliminary data.</text>
</comment>
<keyword evidence="6 9" id="KW-0472">Membrane</keyword>
<dbReference type="EMBL" id="ATAM02000002">
    <property type="protein sequence ID" value="KAL0253495.1"/>
    <property type="molecule type" value="Genomic_DNA"/>
</dbReference>
<feature type="domain" description="Major facilitator superfamily (MFS) profile" evidence="10">
    <location>
        <begin position="63"/>
        <end position="511"/>
    </location>
</feature>
<feature type="transmembrane region" description="Helical" evidence="9">
    <location>
        <begin position="136"/>
        <end position="155"/>
    </location>
</feature>
<dbReference type="NCBIfam" id="TIGR00879">
    <property type="entry name" value="SP"/>
    <property type="match status" value="1"/>
</dbReference>
<dbReference type="InterPro" id="IPR003663">
    <property type="entry name" value="Sugar/inositol_transpt"/>
</dbReference>
<keyword evidence="12" id="KW-1185">Reference proteome</keyword>